<dbReference type="Pfam" id="PF00813">
    <property type="entry name" value="FliP"/>
    <property type="match status" value="1"/>
</dbReference>
<evidence type="ECO:0000256" key="4">
    <source>
        <dbReference type="ARBA" id="ARBA00022692"/>
    </source>
</evidence>
<accession>A0ABM7WY79</accession>
<dbReference type="PRINTS" id="PR01302">
    <property type="entry name" value="TYPE3IMPPROT"/>
</dbReference>
<evidence type="ECO:0000313" key="9">
    <source>
        <dbReference type="Proteomes" id="UP001162891"/>
    </source>
</evidence>
<feature type="transmembrane region" description="Helical" evidence="7">
    <location>
        <begin position="167"/>
        <end position="189"/>
    </location>
</feature>
<keyword evidence="6 7" id="KW-0472">Membrane</keyword>
<evidence type="ECO:0000256" key="5">
    <source>
        <dbReference type="ARBA" id="ARBA00022989"/>
    </source>
</evidence>
<dbReference type="PANTHER" id="PTHR30587">
    <property type="entry name" value="FLAGELLAR BIOSYNTHETIC PROTEIN FLIP"/>
    <property type="match status" value="1"/>
</dbReference>
<feature type="transmembrane region" description="Helical" evidence="7">
    <location>
        <begin position="21"/>
        <end position="50"/>
    </location>
</feature>
<dbReference type="InterPro" id="IPR005837">
    <property type="entry name" value="FliP"/>
</dbReference>
<comment type="subcellular location">
    <subcellularLocation>
        <location evidence="1">Cell membrane</location>
        <topology evidence="1">Multi-pass membrane protein</topology>
    </subcellularLocation>
</comment>
<reference evidence="9" key="1">
    <citation type="journal article" date="2022" name="Int. J. Syst. Evol. Microbiol.">
        <title>Anaeromyxobacter oryzae sp. nov., Anaeromyxobacter diazotrophicus sp. nov. and Anaeromyxobacter paludicola sp. nov., isolated from paddy soils.</title>
        <authorList>
            <person name="Itoh H."/>
            <person name="Xu Z."/>
            <person name="Mise K."/>
            <person name="Masuda Y."/>
            <person name="Ushijima N."/>
            <person name="Hayakawa C."/>
            <person name="Shiratori Y."/>
            <person name="Senoo K."/>
        </authorList>
    </citation>
    <scope>NUCLEOTIDE SEQUENCE [LARGE SCALE GENOMIC DNA]</scope>
    <source>
        <strain evidence="9">Red232</strain>
    </source>
</reference>
<dbReference type="NCBIfam" id="NF009438">
    <property type="entry name" value="PRK12797.1"/>
    <property type="match status" value="1"/>
</dbReference>
<evidence type="ECO:0000256" key="7">
    <source>
        <dbReference type="SAM" id="Phobius"/>
    </source>
</evidence>
<evidence type="ECO:0000313" key="8">
    <source>
        <dbReference type="EMBL" id="BDG04361.1"/>
    </source>
</evidence>
<proteinExistence type="inferred from homology"/>
<gene>
    <name evidence="8" type="primary">bscR</name>
    <name evidence="8" type="ORF">AMOR_33570</name>
</gene>
<dbReference type="EMBL" id="AP025591">
    <property type="protein sequence ID" value="BDG04361.1"/>
    <property type="molecule type" value="Genomic_DNA"/>
</dbReference>
<keyword evidence="3" id="KW-1003">Cell membrane</keyword>
<evidence type="ECO:0000256" key="2">
    <source>
        <dbReference type="ARBA" id="ARBA00006257"/>
    </source>
</evidence>
<name>A0ABM7WY79_9BACT</name>
<dbReference type="PRINTS" id="PR00951">
    <property type="entry name" value="FLGBIOSNFLIP"/>
</dbReference>
<evidence type="ECO:0000256" key="1">
    <source>
        <dbReference type="ARBA" id="ARBA00004651"/>
    </source>
</evidence>
<dbReference type="InterPro" id="IPR005838">
    <property type="entry name" value="T3SS_IM_P"/>
</dbReference>
<dbReference type="RefSeq" id="WP_248352720.1">
    <property type="nucleotide sequence ID" value="NZ_AP025591.1"/>
</dbReference>
<feature type="transmembrane region" description="Helical" evidence="7">
    <location>
        <begin position="62"/>
        <end position="81"/>
    </location>
</feature>
<sequence length="225" mass="23195">MIAVALLPAPGPVAERPAEMLVLLAALALVPVALVMLTSFLKIAVVLSIARSALGAPQVPPNTVVTGLALVLTLLVMAPVAERAAERIRAAPPEQGVAGSLAAASRGLGPLKEFLARFARSDDRAAFLDVAARLRAGAGPAPADDDLAVLAPAFVVSELRRAFTIGFLVFVPFLVVDLVVSNVLLALGLTQLSPTSVALPFKLLLFVAVDGWKLLARALALSYAG</sequence>
<keyword evidence="4 7" id="KW-0812">Transmembrane</keyword>
<dbReference type="PROSITE" id="PS01061">
    <property type="entry name" value="FLIP_2"/>
    <property type="match status" value="1"/>
</dbReference>
<keyword evidence="5 7" id="KW-1133">Transmembrane helix</keyword>
<keyword evidence="9" id="KW-1185">Reference proteome</keyword>
<evidence type="ECO:0000256" key="6">
    <source>
        <dbReference type="ARBA" id="ARBA00023136"/>
    </source>
</evidence>
<dbReference type="PANTHER" id="PTHR30587:SF2">
    <property type="entry name" value="SURFACE PRESENTATION OF ANTIGENS PROTEIN SPAP"/>
    <property type="match status" value="1"/>
</dbReference>
<dbReference type="NCBIfam" id="TIGR01102">
    <property type="entry name" value="yscR"/>
    <property type="match status" value="1"/>
</dbReference>
<comment type="similarity">
    <text evidence="2">Belongs to the FliP/MopC/SpaP family.</text>
</comment>
<protein>
    <submittedName>
        <fullName evidence="8">EscR/YscR/HrcR family type III secretion system export apparatus protein</fullName>
    </submittedName>
</protein>
<organism evidence="8 9">
    <name type="scientific">Anaeromyxobacter oryzae</name>
    <dbReference type="NCBI Taxonomy" id="2918170"/>
    <lineage>
        <taxon>Bacteria</taxon>
        <taxon>Pseudomonadati</taxon>
        <taxon>Myxococcota</taxon>
        <taxon>Myxococcia</taxon>
        <taxon>Myxococcales</taxon>
        <taxon>Cystobacterineae</taxon>
        <taxon>Anaeromyxobacteraceae</taxon>
        <taxon>Anaeromyxobacter</taxon>
    </lineage>
</organism>
<dbReference type="Proteomes" id="UP001162891">
    <property type="component" value="Chromosome"/>
</dbReference>
<dbReference type="InterPro" id="IPR005773">
    <property type="entry name" value="T3SS_YscR-like"/>
</dbReference>
<evidence type="ECO:0000256" key="3">
    <source>
        <dbReference type="ARBA" id="ARBA00022475"/>
    </source>
</evidence>